<dbReference type="EMBL" id="BMAO01009409">
    <property type="protein sequence ID" value="GFR30639.1"/>
    <property type="molecule type" value="Genomic_DNA"/>
</dbReference>
<comment type="caution">
    <text evidence="1">The sequence shown here is derived from an EMBL/GenBank/DDBJ whole genome shotgun (WGS) entry which is preliminary data.</text>
</comment>
<dbReference type="AlphaFoldDB" id="A0A8X6M458"/>
<gene>
    <name evidence="1" type="ORF">TNCT_229871</name>
</gene>
<keyword evidence="2" id="KW-1185">Reference proteome</keyword>
<evidence type="ECO:0000313" key="1">
    <source>
        <dbReference type="EMBL" id="GFR30639.1"/>
    </source>
</evidence>
<evidence type="ECO:0000313" key="2">
    <source>
        <dbReference type="Proteomes" id="UP000887116"/>
    </source>
</evidence>
<accession>A0A8X6M458</accession>
<dbReference type="Proteomes" id="UP000887116">
    <property type="component" value="Unassembled WGS sequence"/>
</dbReference>
<reference evidence="1" key="1">
    <citation type="submission" date="2020-07" db="EMBL/GenBank/DDBJ databases">
        <title>Multicomponent nature underlies the extraordinary mechanical properties of spider dragline silk.</title>
        <authorList>
            <person name="Kono N."/>
            <person name="Nakamura H."/>
            <person name="Mori M."/>
            <person name="Yoshida Y."/>
            <person name="Ohtoshi R."/>
            <person name="Malay A.D."/>
            <person name="Moran D.A.P."/>
            <person name="Tomita M."/>
            <person name="Numata K."/>
            <person name="Arakawa K."/>
        </authorList>
    </citation>
    <scope>NUCLEOTIDE SEQUENCE</scope>
</reference>
<protein>
    <submittedName>
        <fullName evidence="1">Uncharacterized protein</fullName>
    </submittedName>
</protein>
<name>A0A8X6M458_TRICU</name>
<organism evidence="1 2">
    <name type="scientific">Trichonephila clavata</name>
    <name type="common">Joro spider</name>
    <name type="synonym">Nephila clavata</name>
    <dbReference type="NCBI Taxonomy" id="2740835"/>
    <lineage>
        <taxon>Eukaryota</taxon>
        <taxon>Metazoa</taxon>
        <taxon>Ecdysozoa</taxon>
        <taxon>Arthropoda</taxon>
        <taxon>Chelicerata</taxon>
        <taxon>Arachnida</taxon>
        <taxon>Araneae</taxon>
        <taxon>Araneomorphae</taxon>
        <taxon>Entelegynae</taxon>
        <taxon>Araneoidea</taxon>
        <taxon>Nephilidae</taxon>
        <taxon>Trichonephila</taxon>
    </lineage>
</organism>
<proteinExistence type="predicted"/>
<sequence length="74" mass="8372">MPAQDLCVLENLPFTLTANLLSLKKSLILSRCLRCPRNAKFQGVLSPNPVKGHRKIKEYGCSFPMRSFLKSIHD</sequence>